<dbReference type="PROSITE" id="PS00893">
    <property type="entry name" value="NUDIX_BOX"/>
    <property type="match status" value="1"/>
</dbReference>
<evidence type="ECO:0000256" key="2">
    <source>
        <dbReference type="ARBA" id="ARBA00022801"/>
    </source>
</evidence>
<dbReference type="Gene3D" id="3.90.79.10">
    <property type="entry name" value="Nucleoside Triphosphate Pyrophosphohydrolase"/>
    <property type="match status" value="1"/>
</dbReference>
<comment type="cofactor">
    <cofactor evidence="1">
        <name>Mg(2+)</name>
        <dbReference type="ChEBI" id="CHEBI:18420"/>
    </cofactor>
</comment>
<dbReference type="STRING" id="317577.GCA_000419625_01510"/>
<name>A0A221SYA3_9DEIO</name>
<evidence type="ECO:0000256" key="3">
    <source>
        <dbReference type="RuleBase" id="RU003476"/>
    </source>
</evidence>
<dbReference type="PRINTS" id="PR00502">
    <property type="entry name" value="NUDIXFAMILY"/>
</dbReference>
<organism evidence="5 6">
    <name type="scientific">Deinococcus ficus</name>
    <dbReference type="NCBI Taxonomy" id="317577"/>
    <lineage>
        <taxon>Bacteria</taxon>
        <taxon>Thermotogati</taxon>
        <taxon>Deinococcota</taxon>
        <taxon>Deinococci</taxon>
        <taxon>Deinococcales</taxon>
        <taxon>Deinococcaceae</taxon>
        <taxon>Deinococcus</taxon>
    </lineage>
</organism>
<evidence type="ECO:0000256" key="1">
    <source>
        <dbReference type="ARBA" id="ARBA00001946"/>
    </source>
</evidence>
<feature type="domain" description="Nudix hydrolase" evidence="4">
    <location>
        <begin position="1"/>
        <end position="133"/>
    </location>
</feature>
<dbReference type="PANTHER" id="PTHR43046">
    <property type="entry name" value="GDP-MANNOSE MANNOSYL HYDROLASE"/>
    <property type="match status" value="1"/>
</dbReference>
<evidence type="ECO:0000313" key="5">
    <source>
        <dbReference type="EMBL" id="ASN81635.1"/>
    </source>
</evidence>
<dbReference type="Pfam" id="PF00293">
    <property type="entry name" value="NUDIX"/>
    <property type="match status" value="1"/>
</dbReference>
<dbReference type="InterPro" id="IPR020476">
    <property type="entry name" value="Nudix_hydrolase"/>
</dbReference>
<protein>
    <submittedName>
        <fullName evidence="5">DNA mismatch repair protein MutT</fullName>
    </submittedName>
</protein>
<dbReference type="Proteomes" id="UP000259030">
    <property type="component" value="Chromosome"/>
</dbReference>
<keyword evidence="6" id="KW-1185">Reference proteome</keyword>
<sequence length="142" mass="15663">MRARSAGIVFNDQGEVLLILRRKAGREYATLPGGGIEEGETPAEACAREVLEEVNLTVDVGPEVLVLDNLGNHEHYFLTRHARGEMRLGDGPEGTVRQSEENHYAPQWVALDRLDAVNLLPQQARALVRGLAPAQDDKEVEQ</sequence>
<dbReference type="CDD" id="cd04669">
    <property type="entry name" value="NUDIX_Hydrolase"/>
    <property type="match status" value="1"/>
</dbReference>
<evidence type="ECO:0000259" key="4">
    <source>
        <dbReference type="PROSITE" id="PS51462"/>
    </source>
</evidence>
<dbReference type="EMBL" id="CP021081">
    <property type="protein sequence ID" value="ASN81635.1"/>
    <property type="molecule type" value="Genomic_DNA"/>
</dbReference>
<proteinExistence type="inferred from homology"/>
<dbReference type="InterPro" id="IPR000086">
    <property type="entry name" value="NUDIX_hydrolase_dom"/>
</dbReference>
<dbReference type="SUPFAM" id="SSF55811">
    <property type="entry name" value="Nudix"/>
    <property type="match status" value="1"/>
</dbReference>
<dbReference type="AlphaFoldDB" id="A0A221SYA3"/>
<dbReference type="InterPro" id="IPR020084">
    <property type="entry name" value="NUDIX_hydrolase_CS"/>
</dbReference>
<dbReference type="PANTHER" id="PTHR43046:SF14">
    <property type="entry name" value="MUTT_NUDIX FAMILY PROTEIN"/>
    <property type="match status" value="1"/>
</dbReference>
<keyword evidence="2 3" id="KW-0378">Hydrolase</keyword>
<reference evidence="5 6" key="1">
    <citation type="submission" date="2017-05" db="EMBL/GenBank/DDBJ databases">
        <title>The complete genome sequence of Deinococcus ficus isolated from the rhizosphere of the Ficus religiosa L. in Taiwan.</title>
        <authorList>
            <person name="Wu K.-M."/>
            <person name="Liao T.-L."/>
            <person name="Liu Y.-M."/>
            <person name="Young C.-C."/>
            <person name="Tsai S.-F."/>
        </authorList>
    </citation>
    <scope>NUCLEOTIDE SEQUENCE [LARGE SCALE GENOMIC DNA]</scope>
    <source>
        <strain evidence="5 6">CC-FR2-10</strain>
    </source>
</reference>
<comment type="similarity">
    <text evidence="3">Belongs to the Nudix hydrolase family.</text>
</comment>
<gene>
    <name evidence="5" type="ORF">DFI_12080</name>
</gene>
<dbReference type="InterPro" id="IPR015797">
    <property type="entry name" value="NUDIX_hydrolase-like_dom_sf"/>
</dbReference>
<dbReference type="KEGG" id="dfc:DFI_12080"/>
<dbReference type="GO" id="GO:0016787">
    <property type="term" value="F:hydrolase activity"/>
    <property type="evidence" value="ECO:0007669"/>
    <property type="project" value="UniProtKB-KW"/>
</dbReference>
<evidence type="ECO:0000313" key="6">
    <source>
        <dbReference type="Proteomes" id="UP000259030"/>
    </source>
</evidence>
<accession>A0A221SYA3</accession>
<dbReference type="PROSITE" id="PS51462">
    <property type="entry name" value="NUDIX"/>
    <property type="match status" value="1"/>
</dbReference>
<dbReference type="RefSeq" id="WP_027463471.1">
    <property type="nucleotide sequence ID" value="NZ_CP021081.1"/>
</dbReference>